<evidence type="ECO:0000256" key="1">
    <source>
        <dbReference type="ARBA" id="ARBA00004370"/>
    </source>
</evidence>
<dbReference type="PANTHER" id="PTHR21659:SF16">
    <property type="entry name" value="UPF0057 MEMBRANE PROTEIN C04G6.5-RELATED"/>
    <property type="match status" value="1"/>
</dbReference>
<sequence>VKMVDESERIITIMLVIFLPALAVYYKSRVCDINIVIALVLQLIFWIPGIIFAAWYVFIKS</sequence>
<organism evidence="7 8">
    <name type="scientific">Pristionchus mayeri</name>
    <dbReference type="NCBI Taxonomy" id="1317129"/>
    <lineage>
        <taxon>Eukaryota</taxon>
        <taxon>Metazoa</taxon>
        <taxon>Ecdysozoa</taxon>
        <taxon>Nematoda</taxon>
        <taxon>Chromadorea</taxon>
        <taxon>Rhabditida</taxon>
        <taxon>Rhabditina</taxon>
        <taxon>Diplogasteromorpha</taxon>
        <taxon>Diplogasteroidea</taxon>
        <taxon>Neodiplogasteridae</taxon>
        <taxon>Pristionchus</taxon>
    </lineage>
</organism>
<keyword evidence="4 6" id="KW-1133">Transmembrane helix</keyword>
<feature type="non-terminal residue" evidence="7">
    <location>
        <position position="1"/>
    </location>
</feature>
<evidence type="ECO:0008006" key="9">
    <source>
        <dbReference type="Google" id="ProtNLM"/>
    </source>
</evidence>
<gene>
    <name evidence="7" type="ORF">PMAYCL1PPCAC_09742</name>
</gene>
<comment type="similarity">
    <text evidence="2">Belongs to the UPF0057 (PMP3) family.</text>
</comment>
<dbReference type="AlphaFoldDB" id="A0AAN4ZE78"/>
<evidence type="ECO:0000256" key="2">
    <source>
        <dbReference type="ARBA" id="ARBA00009530"/>
    </source>
</evidence>
<protein>
    <recommendedName>
        <fullName evidence="9">YqaE/Pmp3 family membrane protein</fullName>
    </recommendedName>
</protein>
<feature type="transmembrane region" description="Helical" evidence="6">
    <location>
        <begin position="33"/>
        <end position="58"/>
    </location>
</feature>
<keyword evidence="5 6" id="KW-0472">Membrane</keyword>
<name>A0AAN4ZE78_9BILA</name>
<feature type="transmembrane region" description="Helical" evidence="6">
    <location>
        <begin position="9"/>
        <end position="27"/>
    </location>
</feature>
<keyword evidence="8" id="KW-1185">Reference proteome</keyword>
<dbReference type="InterPro" id="IPR000612">
    <property type="entry name" value="PMP3"/>
</dbReference>
<evidence type="ECO:0000256" key="4">
    <source>
        <dbReference type="ARBA" id="ARBA00022989"/>
    </source>
</evidence>
<evidence type="ECO:0000256" key="5">
    <source>
        <dbReference type="ARBA" id="ARBA00023136"/>
    </source>
</evidence>
<comment type="caution">
    <text evidence="7">The sequence shown here is derived from an EMBL/GenBank/DDBJ whole genome shotgun (WGS) entry which is preliminary data.</text>
</comment>
<dbReference type="GO" id="GO:0016020">
    <property type="term" value="C:membrane"/>
    <property type="evidence" value="ECO:0007669"/>
    <property type="project" value="UniProtKB-SubCell"/>
</dbReference>
<dbReference type="EMBL" id="BTRK01000002">
    <property type="protein sequence ID" value="GMR39547.1"/>
    <property type="molecule type" value="Genomic_DNA"/>
</dbReference>
<reference evidence="8" key="1">
    <citation type="submission" date="2022-10" db="EMBL/GenBank/DDBJ databases">
        <title>Genome assembly of Pristionchus species.</title>
        <authorList>
            <person name="Yoshida K."/>
            <person name="Sommer R.J."/>
        </authorList>
    </citation>
    <scope>NUCLEOTIDE SEQUENCE [LARGE SCALE GENOMIC DNA]</scope>
    <source>
        <strain evidence="8">RS5460</strain>
    </source>
</reference>
<dbReference type="PANTHER" id="PTHR21659">
    <property type="entry name" value="HYDROPHOBIC PROTEIN RCI2 LOW TEMPERATURE AND SALT RESPONSIVE PROTEIN LTI6 -RELATED"/>
    <property type="match status" value="1"/>
</dbReference>
<evidence type="ECO:0000313" key="8">
    <source>
        <dbReference type="Proteomes" id="UP001328107"/>
    </source>
</evidence>
<accession>A0AAN4ZE78</accession>
<evidence type="ECO:0000313" key="7">
    <source>
        <dbReference type="EMBL" id="GMR39547.1"/>
    </source>
</evidence>
<dbReference type="Pfam" id="PF01679">
    <property type="entry name" value="Pmp3"/>
    <property type="match status" value="1"/>
</dbReference>
<keyword evidence="3 6" id="KW-0812">Transmembrane</keyword>
<evidence type="ECO:0000256" key="6">
    <source>
        <dbReference type="SAM" id="Phobius"/>
    </source>
</evidence>
<dbReference type="Proteomes" id="UP001328107">
    <property type="component" value="Unassembled WGS sequence"/>
</dbReference>
<comment type="subcellular location">
    <subcellularLocation>
        <location evidence="1">Membrane</location>
    </subcellularLocation>
</comment>
<evidence type="ECO:0000256" key="3">
    <source>
        <dbReference type="ARBA" id="ARBA00022692"/>
    </source>
</evidence>
<proteinExistence type="inferred from homology"/>